<gene>
    <name evidence="2" type="ORF">FHS18_005986</name>
</gene>
<evidence type="ECO:0000313" key="2">
    <source>
        <dbReference type="EMBL" id="MBB3113871.1"/>
    </source>
</evidence>
<feature type="transmembrane region" description="Helical" evidence="1">
    <location>
        <begin position="98"/>
        <end position="115"/>
    </location>
</feature>
<comment type="caution">
    <text evidence="2">The sequence shown here is derived from an EMBL/GenBank/DDBJ whole genome shotgun (WGS) entry which is preliminary data.</text>
</comment>
<keyword evidence="1" id="KW-0812">Transmembrane</keyword>
<accession>A0A7W5B574</accession>
<evidence type="ECO:0000313" key="3">
    <source>
        <dbReference type="Proteomes" id="UP000570361"/>
    </source>
</evidence>
<name>A0A7W5B574_9BACL</name>
<feature type="transmembrane region" description="Helical" evidence="1">
    <location>
        <begin position="70"/>
        <end position="86"/>
    </location>
</feature>
<keyword evidence="1" id="KW-0472">Membrane</keyword>
<dbReference type="Proteomes" id="UP000570361">
    <property type="component" value="Unassembled WGS sequence"/>
</dbReference>
<sequence>MLLNRIVLIGCIVLTALLLLLFTPRDKFREVILVFLFKQVLTWPMGVLAVEANWIHYPVREFPNTIKTSFSFEYFIYPAICILFVLRYPKHKPLPYKIGWYLFFPSWMTAAEVLIEHETKLIQYINWSWYLTWLSLIITFRMSHAFYDWYTMRGTVVIGDKQLP</sequence>
<feature type="transmembrane region" description="Helical" evidence="1">
    <location>
        <begin position="6"/>
        <end position="24"/>
    </location>
</feature>
<dbReference type="AlphaFoldDB" id="A0A7W5B574"/>
<dbReference type="InterPro" id="IPR048147">
    <property type="entry name" value="CBO0543-like"/>
</dbReference>
<proteinExistence type="predicted"/>
<organism evidence="2 3">
    <name type="scientific">Paenibacillus phyllosphaerae</name>
    <dbReference type="NCBI Taxonomy" id="274593"/>
    <lineage>
        <taxon>Bacteria</taxon>
        <taxon>Bacillati</taxon>
        <taxon>Bacillota</taxon>
        <taxon>Bacilli</taxon>
        <taxon>Bacillales</taxon>
        <taxon>Paenibacillaceae</taxon>
        <taxon>Paenibacillus</taxon>
    </lineage>
</organism>
<feature type="transmembrane region" description="Helical" evidence="1">
    <location>
        <begin position="31"/>
        <end position="50"/>
    </location>
</feature>
<reference evidence="2 3" key="1">
    <citation type="submission" date="2020-08" db="EMBL/GenBank/DDBJ databases">
        <title>Genomic Encyclopedia of Type Strains, Phase III (KMG-III): the genomes of soil and plant-associated and newly described type strains.</title>
        <authorList>
            <person name="Whitman W."/>
        </authorList>
    </citation>
    <scope>NUCLEOTIDE SEQUENCE [LARGE SCALE GENOMIC DNA]</scope>
    <source>
        <strain evidence="2 3">CECT 5862</strain>
    </source>
</reference>
<feature type="transmembrane region" description="Helical" evidence="1">
    <location>
        <begin position="127"/>
        <end position="147"/>
    </location>
</feature>
<protein>
    <submittedName>
        <fullName evidence="2">Uncharacterized protein</fullName>
    </submittedName>
</protein>
<keyword evidence="1" id="KW-1133">Transmembrane helix</keyword>
<dbReference type="NCBIfam" id="NF041644">
    <property type="entry name" value="CBO0543_fam"/>
    <property type="match status" value="1"/>
</dbReference>
<dbReference type="RefSeq" id="WP_183603940.1">
    <property type="nucleotide sequence ID" value="NZ_JACHXK010000023.1"/>
</dbReference>
<keyword evidence="3" id="KW-1185">Reference proteome</keyword>
<evidence type="ECO:0000256" key="1">
    <source>
        <dbReference type="SAM" id="Phobius"/>
    </source>
</evidence>
<dbReference type="EMBL" id="JACHXK010000023">
    <property type="protein sequence ID" value="MBB3113871.1"/>
    <property type="molecule type" value="Genomic_DNA"/>
</dbReference>